<organism evidence="5 6">
    <name type="scientific">Roseinatronobacter monicus</name>
    <dbReference type="NCBI Taxonomy" id="393481"/>
    <lineage>
        <taxon>Bacteria</taxon>
        <taxon>Pseudomonadati</taxon>
        <taxon>Pseudomonadota</taxon>
        <taxon>Alphaproteobacteria</taxon>
        <taxon>Rhodobacterales</taxon>
        <taxon>Paracoccaceae</taxon>
        <taxon>Roseinatronobacter</taxon>
    </lineage>
</organism>
<comment type="similarity">
    <text evidence="1">Belongs to the type-I restriction system S methylase family.</text>
</comment>
<evidence type="ECO:0000313" key="6">
    <source>
        <dbReference type="Proteomes" id="UP000320582"/>
    </source>
</evidence>
<dbReference type="CDD" id="cd17283">
    <property type="entry name" value="RMtype1_S_Hpy180ORF7835P_TRD2-CR2_like"/>
    <property type="match status" value="1"/>
</dbReference>
<dbReference type="Gene3D" id="3.90.220.20">
    <property type="entry name" value="DNA methylase specificity domains"/>
    <property type="match status" value="2"/>
</dbReference>
<dbReference type="GO" id="GO:0009307">
    <property type="term" value="P:DNA restriction-modification system"/>
    <property type="evidence" value="ECO:0007669"/>
    <property type="project" value="UniProtKB-KW"/>
</dbReference>
<dbReference type="Pfam" id="PF01420">
    <property type="entry name" value="Methylase_S"/>
    <property type="match status" value="1"/>
</dbReference>
<name>A0A543KBI7_9RHOB</name>
<evidence type="ECO:0000256" key="3">
    <source>
        <dbReference type="ARBA" id="ARBA00023125"/>
    </source>
</evidence>
<evidence type="ECO:0000259" key="4">
    <source>
        <dbReference type="Pfam" id="PF01420"/>
    </source>
</evidence>
<gene>
    <name evidence="5" type="ORF">BD293_1068</name>
</gene>
<evidence type="ECO:0000313" key="5">
    <source>
        <dbReference type="EMBL" id="TQM92461.1"/>
    </source>
</evidence>
<dbReference type="AlphaFoldDB" id="A0A543KBI7"/>
<comment type="caution">
    <text evidence="5">The sequence shown here is derived from an EMBL/GenBank/DDBJ whole genome shotgun (WGS) entry which is preliminary data.</text>
</comment>
<keyword evidence="3" id="KW-0238">DNA-binding</keyword>
<keyword evidence="6" id="KW-1185">Reference proteome</keyword>
<dbReference type="Proteomes" id="UP000320582">
    <property type="component" value="Unassembled WGS sequence"/>
</dbReference>
<dbReference type="GO" id="GO:0003677">
    <property type="term" value="F:DNA binding"/>
    <property type="evidence" value="ECO:0007669"/>
    <property type="project" value="UniProtKB-KW"/>
</dbReference>
<dbReference type="OrthoDB" id="164285at2"/>
<dbReference type="InterPro" id="IPR051212">
    <property type="entry name" value="Type-I_RE_S_subunit"/>
</dbReference>
<evidence type="ECO:0000256" key="1">
    <source>
        <dbReference type="ARBA" id="ARBA00010923"/>
    </source>
</evidence>
<dbReference type="EMBL" id="VFPT01000001">
    <property type="protein sequence ID" value="TQM92461.1"/>
    <property type="molecule type" value="Genomic_DNA"/>
</dbReference>
<dbReference type="InterPro" id="IPR044946">
    <property type="entry name" value="Restrct_endonuc_typeI_TRD_sf"/>
</dbReference>
<reference evidence="5 6" key="1">
    <citation type="submission" date="2019-06" db="EMBL/GenBank/DDBJ databases">
        <title>Genomic Encyclopedia of Archaeal and Bacterial Type Strains, Phase II (KMG-II): from individual species to whole genera.</title>
        <authorList>
            <person name="Goeker M."/>
        </authorList>
    </citation>
    <scope>NUCLEOTIDE SEQUENCE [LARGE SCALE GENOMIC DNA]</scope>
    <source>
        <strain evidence="5 6">DSM 18423</strain>
    </source>
</reference>
<keyword evidence="2" id="KW-0680">Restriction system</keyword>
<sequence>MSRDWPTVALRDLCSIARGGSPRPIKNFITNDPDGINWIKIGDTQKGGRYIDSTAEKITPAGVSRSRFVDSGSFLLSNSMSFGRPYILRASGCIHDGWLVLEPDYNRVDQDFLYHVLGSRTVFDQFDSLAAGSTVRNLNIGLVKGVEIPLPPLEEQRRIVAVLDEAFEGLGRARAHTEANLQNARELFGSELVSVCKTHAEQYGTIPLAGLSEEITDGDHMPPPKAQEGVPFVTIKNINKETHAIDFSDTFKVPESYYQELKDKRKPKVGDVLYTVTGSFGIPVMVQPDQRFCFQRHIGLIRPKRDVSPEWLYFVLASPFVFEQADAGATGTAQRTVSLKLLRTMLVPDVPPELQSAIANRFRGIHSEARRLAVSYQAKLQDLDDLRQSLLQKAFAGKLT</sequence>
<dbReference type="PANTHER" id="PTHR43140:SF1">
    <property type="entry name" value="TYPE I RESTRICTION ENZYME ECOKI SPECIFICITY SUBUNIT"/>
    <property type="match status" value="1"/>
</dbReference>
<dbReference type="RefSeq" id="WP_142080159.1">
    <property type="nucleotide sequence ID" value="NZ_VFPT01000001.1"/>
</dbReference>
<evidence type="ECO:0000256" key="2">
    <source>
        <dbReference type="ARBA" id="ARBA00022747"/>
    </source>
</evidence>
<accession>A0A543KBI7</accession>
<protein>
    <submittedName>
        <fullName evidence="5">Type I restriction enzyme S subunit</fullName>
    </submittedName>
</protein>
<dbReference type="InterPro" id="IPR000055">
    <property type="entry name" value="Restrct_endonuc_typeI_TRD"/>
</dbReference>
<dbReference type="PANTHER" id="PTHR43140">
    <property type="entry name" value="TYPE-1 RESTRICTION ENZYME ECOKI SPECIFICITY PROTEIN"/>
    <property type="match status" value="1"/>
</dbReference>
<proteinExistence type="inferred from homology"/>
<dbReference type="SUPFAM" id="SSF116734">
    <property type="entry name" value="DNA methylase specificity domain"/>
    <property type="match status" value="2"/>
</dbReference>
<feature type="domain" description="Type I restriction modification DNA specificity" evidence="4">
    <location>
        <begin position="3"/>
        <end position="165"/>
    </location>
</feature>